<dbReference type="AlphaFoldDB" id="A0A544TC07"/>
<dbReference type="Pfam" id="PF07969">
    <property type="entry name" value="Amidohydro_3"/>
    <property type="match status" value="2"/>
</dbReference>
<dbReference type="NCBIfam" id="NF005312">
    <property type="entry name" value="PRK06846.1"/>
    <property type="match status" value="1"/>
</dbReference>
<dbReference type="PANTHER" id="PTHR32027">
    <property type="entry name" value="CYTOSINE DEAMINASE"/>
    <property type="match status" value="1"/>
</dbReference>
<dbReference type="InterPro" id="IPR013108">
    <property type="entry name" value="Amidohydro_3"/>
</dbReference>
<gene>
    <name evidence="2" type="ORF">FG382_05870</name>
</gene>
<reference evidence="2 3" key="1">
    <citation type="submission" date="2019-05" db="EMBL/GenBank/DDBJ databases">
        <title>Psychrobacillus vulpis sp. nov., a new species isolated from feces of a red fox that inhabits in The Tablas de Daimiel Natural Park, Albacete, Spain.</title>
        <authorList>
            <person name="Rodriguez M."/>
            <person name="Reina J.C."/>
            <person name="Bejar V."/>
            <person name="Llamas I."/>
        </authorList>
    </citation>
    <scope>NUCLEOTIDE SEQUENCE [LARGE SCALE GENOMIC DNA]</scope>
    <source>
        <strain evidence="2 3">NEAU-3TGS17</strain>
    </source>
</reference>
<dbReference type="CDD" id="cd01293">
    <property type="entry name" value="Bact_CD"/>
    <property type="match status" value="1"/>
</dbReference>
<evidence type="ECO:0000313" key="2">
    <source>
        <dbReference type="EMBL" id="TQR14992.1"/>
    </source>
</evidence>
<comment type="caution">
    <text evidence="2">The sequence shown here is derived from an EMBL/GenBank/DDBJ whole genome shotgun (WGS) entry which is preliminary data.</text>
</comment>
<dbReference type="RefSeq" id="WP_142537971.1">
    <property type="nucleotide sequence ID" value="NZ_BMIE01000001.1"/>
</dbReference>
<protein>
    <submittedName>
        <fullName evidence="2">Amidohydrolase family protein</fullName>
    </submittedName>
</protein>
<dbReference type="SUPFAM" id="SSF51338">
    <property type="entry name" value="Composite domain of metallo-dependent hydrolases"/>
    <property type="match status" value="1"/>
</dbReference>
<dbReference type="GO" id="GO:0016814">
    <property type="term" value="F:hydrolase activity, acting on carbon-nitrogen (but not peptide) bonds, in cyclic amidines"/>
    <property type="evidence" value="ECO:0007669"/>
    <property type="project" value="TreeGrafter"/>
</dbReference>
<feature type="domain" description="Amidohydrolase 3" evidence="1">
    <location>
        <begin position="175"/>
        <end position="388"/>
    </location>
</feature>
<dbReference type="InterPro" id="IPR011059">
    <property type="entry name" value="Metal-dep_hydrolase_composite"/>
</dbReference>
<keyword evidence="3" id="KW-1185">Reference proteome</keyword>
<dbReference type="EMBL" id="VDGH01000003">
    <property type="protein sequence ID" value="TQR14992.1"/>
    <property type="molecule type" value="Genomic_DNA"/>
</dbReference>
<proteinExistence type="predicted"/>
<evidence type="ECO:0000259" key="1">
    <source>
        <dbReference type="Pfam" id="PF07969"/>
    </source>
</evidence>
<evidence type="ECO:0000313" key="3">
    <source>
        <dbReference type="Proteomes" id="UP000317316"/>
    </source>
</evidence>
<accession>A0A544TC07</accession>
<sequence>MTLWLTDVKIETGRKTDANGTMYTITELVSLEIVEGKIQSVQPAEVPLPTYGRSQSMNGLLLMPGFREMHNHLDKTYLSLDWKSIQPAANLKERLRLEALELAELAQSGKQRALAMIDLLASQGATHIRTHVNIDPYIGLQNLISVREALEESKDKLSYEIVAFPQHGMLNTGVVELMHEAMREGATHIGGLDPAGIDGKIETSLRTMMQLAERYNADVDIHLHDEGHIGAYTISKLLEIVRSQGWEGRTAVSHAFALGSIPEVQQRTLIEELVQTETAIMSTVPLTRSIPPIDLLDHSGVKVHFGCDGFYDSWSSFGTGSLLEKSTKYSLVYRQAQEDQLARNLKFITGGVTPLSTSGEQQWPKVGDEATFVFINATSSAEAVARTATTEAIFYKGNQTYGEVSWNAENSNHARTV</sequence>
<keyword evidence="2" id="KW-0378">Hydrolase</keyword>
<dbReference type="PANTHER" id="PTHR32027:SF9">
    <property type="entry name" value="BLL3847 PROTEIN"/>
    <property type="match status" value="1"/>
</dbReference>
<dbReference type="Gene3D" id="3.20.20.140">
    <property type="entry name" value="Metal-dependent hydrolases"/>
    <property type="match status" value="1"/>
</dbReference>
<dbReference type="Gene3D" id="2.30.40.10">
    <property type="entry name" value="Urease, subunit C, domain 1"/>
    <property type="match status" value="1"/>
</dbReference>
<dbReference type="OrthoDB" id="9815027at2"/>
<dbReference type="Proteomes" id="UP000317316">
    <property type="component" value="Unassembled WGS sequence"/>
</dbReference>
<name>A0A544TC07_9BACI</name>
<feature type="domain" description="Amidohydrolase 3" evidence="1">
    <location>
        <begin position="58"/>
        <end position="142"/>
    </location>
</feature>
<dbReference type="InterPro" id="IPR032466">
    <property type="entry name" value="Metal_Hydrolase"/>
</dbReference>
<dbReference type="SUPFAM" id="SSF51556">
    <property type="entry name" value="Metallo-dependent hydrolases"/>
    <property type="match status" value="1"/>
</dbReference>
<organism evidence="2 3">
    <name type="scientific">Psychrobacillus lasiicapitis</name>
    <dbReference type="NCBI Taxonomy" id="1636719"/>
    <lineage>
        <taxon>Bacteria</taxon>
        <taxon>Bacillati</taxon>
        <taxon>Bacillota</taxon>
        <taxon>Bacilli</taxon>
        <taxon>Bacillales</taxon>
        <taxon>Bacillaceae</taxon>
        <taxon>Psychrobacillus</taxon>
    </lineage>
</organism>
<dbReference type="InterPro" id="IPR052349">
    <property type="entry name" value="Metallo-hydrolase_Enzymes"/>
</dbReference>